<evidence type="ECO:0000256" key="7">
    <source>
        <dbReference type="SAM" id="Phobius"/>
    </source>
</evidence>
<keyword evidence="4 7" id="KW-1133">Transmembrane helix</keyword>
<keyword evidence="2" id="KW-0813">Transport</keyword>
<dbReference type="PANTHER" id="PTHR23501">
    <property type="entry name" value="MAJOR FACILITATOR SUPERFAMILY"/>
    <property type="match status" value="1"/>
</dbReference>
<feature type="transmembrane region" description="Helical" evidence="7">
    <location>
        <begin position="518"/>
        <end position="535"/>
    </location>
</feature>
<feature type="transmembrane region" description="Helical" evidence="7">
    <location>
        <begin position="201"/>
        <end position="219"/>
    </location>
</feature>
<dbReference type="CDD" id="cd17502">
    <property type="entry name" value="MFS_Azr1_MDR_like"/>
    <property type="match status" value="1"/>
</dbReference>
<feature type="transmembrane region" description="Helical" evidence="7">
    <location>
        <begin position="112"/>
        <end position="132"/>
    </location>
</feature>
<feature type="transmembrane region" description="Helical" evidence="7">
    <location>
        <begin position="171"/>
        <end position="195"/>
    </location>
</feature>
<dbReference type="Gene3D" id="1.20.1720.10">
    <property type="entry name" value="Multidrug resistance protein D"/>
    <property type="match status" value="1"/>
</dbReference>
<dbReference type="GO" id="GO:0022857">
    <property type="term" value="F:transmembrane transporter activity"/>
    <property type="evidence" value="ECO:0007669"/>
    <property type="project" value="InterPro"/>
</dbReference>
<dbReference type="GO" id="GO:0005886">
    <property type="term" value="C:plasma membrane"/>
    <property type="evidence" value="ECO:0007669"/>
    <property type="project" value="TreeGrafter"/>
</dbReference>
<organism evidence="9 10">
    <name type="scientific">Conoideocrella luteorostrata</name>
    <dbReference type="NCBI Taxonomy" id="1105319"/>
    <lineage>
        <taxon>Eukaryota</taxon>
        <taxon>Fungi</taxon>
        <taxon>Dikarya</taxon>
        <taxon>Ascomycota</taxon>
        <taxon>Pezizomycotina</taxon>
        <taxon>Sordariomycetes</taxon>
        <taxon>Hypocreomycetidae</taxon>
        <taxon>Hypocreales</taxon>
        <taxon>Clavicipitaceae</taxon>
        <taxon>Conoideocrella</taxon>
    </lineage>
</organism>
<evidence type="ECO:0000313" key="9">
    <source>
        <dbReference type="EMBL" id="KAK2603432.1"/>
    </source>
</evidence>
<dbReference type="InterPro" id="IPR036259">
    <property type="entry name" value="MFS_trans_sf"/>
</dbReference>
<keyword evidence="10" id="KW-1185">Reference proteome</keyword>
<accession>A0AAJ0FZV1</accession>
<evidence type="ECO:0000256" key="1">
    <source>
        <dbReference type="ARBA" id="ARBA00004141"/>
    </source>
</evidence>
<dbReference type="SUPFAM" id="SSF103473">
    <property type="entry name" value="MFS general substrate transporter"/>
    <property type="match status" value="1"/>
</dbReference>
<protein>
    <recommendedName>
        <fullName evidence="8">Major facilitator superfamily (MFS) profile domain-containing protein</fullName>
    </recommendedName>
</protein>
<reference evidence="9" key="1">
    <citation type="submission" date="2023-06" db="EMBL/GenBank/DDBJ databases">
        <title>Conoideocrella luteorostrata (Hypocreales: Clavicipitaceae), a potential biocontrol fungus for elongate hemlock scale in United States Christmas tree production areas.</title>
        <authorList>
            <person name="Barrett H."/>
            <person name="Lovett B."/>
            <person name="Macias A.M."/>
            <person name="Stajich J.E."/>
            <person name="Kasson M.T."/>
        </authorList>
    </citation>
    <scope>NUCLEOTIDE SEQUENCE</scope>
    <source>
        <strain evidence="9">ARSEF 14590</strain>
    </source>
</reference>
<dbReference type="InterPro" id="IPR011701">
    <property type="entry name" value="MFS"/>
</dbReference>
<keyword evidence="6" id="KW-0325">Glycoprotein</keyword>
<evidence type="ECO:0000256" key="2">
    <source>
        <dbReference type="ARBA" id="ARBA00022448"/>
    </source>
</evidence>
<feature type="transmembrane region" description="Helical" evidence="7">
    <location>
        <begin position="272"/>
        <end position="289"/>
    </location>
</feature>
<dbReference type="AlphaFoldDB" id="A0AAJ0FZV1"/>
<evidence type="ECO:0000256" key="3">
    <source>
        <dbReference type="ARBA" id="ARBA00022692"/>
    </source>
</evidence>
<keyword evidence="5 7" id="KW-0472">Membrane</keyword>
<name>A0AAJ0FZV1_9HYPO</name>
<dbReference type="PROSITE" id="PS50850">
    <property type="entry name" value="MFS"/>
    <property type="match status" value="1"/>
</dbReference>
<dbReference type="Gene3D" id="1.20.1250.20">
    <property type="entry name" value="MFS general substrate transporter like domains"/>
    <property type="match status" value="1"/>
</dbReference>
<evidence type="ECO:0000256" key="6">
    <source>
        <dbReference type="ARBA" id="ARBA00023180"/>
    </source>
</evidence>
<gene>
    <name evidence="9" type="ORF">QQS21_004383</name>
</gene>
<feature type="transmembrane region" description="Helical" evidence="7">
    <location>
        <begin position="79"/>
        <end position="100"/>
    </location>
</feature>
<feature type="transmembrane region" description="Helical" evidence="7">
    <location>
        <begin position="310"/>
        <end position="334"/>
    </location>
</feature>
<dbReference type="Proteomes" id="UP001251528">
    <property type="component" value="Unassembled WGS sequence"/>
</dbReference>
<comment type="subcellular location">
    <subcellularLocation>
        <location evidence="1">Membrane</location>
        <topology evidence="1">Multi-pass membrane protein</topology>
    </subcellularLocation>
</comment>
<dbReference type="Pfam" id="PF07690">
    <property type="entry name" value="MFS_1"/>
    <property type="match status" value="1"/>
</dbReference>
<proteinExistence type="predicted"/>
<comment type="caution">
    <text evidence="9">The sequence shown here is derived from an EMBL/GenBank/DDBJ whole genome shotgun (WGS) entry which is preliminary data.</text>
</comment>
<evidence type="ECO:0000313" key="10">
    <source>
        <dbReference type="Proteomes" id="UP001251528"/>
    </source>
</evidence>
<dbReference type="InterPro" id="IPR020846">
    <property type="entry name" value="MFS_dom"/>
</dbReference>
<feature type="transmembrane region" description="Helical" evidence="7">
    <location>
        <begin position="434"/>
        <end position="459"/>
    </location>
</feature>
<keyword evidence="3 7" id="KW-0812">Transmembrane</keyword>
<feature type="transmembrane region" description="Helical" evidence="7">
    <location>
        <begin position="138"/>
        <end position="159"/>
    </location>
</feature>
<sequence>MTSNAAIDKQPASSSNASSARNHDAALADMAPISTPPDWKPTGRLYAIIIGLGIANLLAAMENTVIAVAAPVILEDLKLGIDFIWITNAFFLCSTAMQPLFGQFCNVFGRRFVTLSAILVFMLGSGICGGASTGGMLIAGRAIQGTGSGGIILVSSIIISDLVPLRQRGSFSAMLMAIFGVGSALGPFIGGAIVSSTTWRWVFYINLPIGVVSFAWLFVCLQVKYNKEMTFWEKLKSLDLVGNAVLIASTIAMLYALTYAGTRYPWQSWRTLVPLLLGFLGLLVFAWLQTTTIAVEPLMPPRFFKHPTSIILSINTFIFSILLYWCLFFLPVFFQAVKLYSPRRSGVALLPFSLVGIPGSVLGAIALVRWGRYKPVHIVAFALQTLGMGLFSLQWEETTVAEWAVFQVILALGGGIIFTTLLPPFQAFLEQRDIAACTAAWYFIRMLGHIWGVAIPAAIFNNRIDQLLAEGAVSEPQLAKRLAAGGAFQAASASFIQQFPLALQTELRVLYRLTTQRVFQVGIVFAGVAFLLSWLEKEVKLRTTLDTEFGLEGEEKSNSKVRKEGVPQNARILDTI</sequence>
<feature type="transmembrane region" description="Helical" evidence="7">
    <location>
        <begin position="375"/>
        <end position="395"/>
    </location>
</feature>
<dbReference type="PANTHER" id="PTHR23501:SF187">
    <property type="entry name" value="MAJOR FACILITATOR SUPERFAMILY (MFS) PROFILE DOMAIN-CONTAINING PROTEIN"/>
    <property type="match status" value="1"/>
</dbReference>
<feature type="transmembrane region" description="Helical" evidence="7">
    <location>
        <begin position="45"/>
        <end position="73"/>
    </location>
</feature>
<feature type="domain" description="Major facilitator superfamily (MFS) profile" evidence="8">
    <location>
        <begin position="48"/>
        <end position="517"/>
    </location>
</feature>
<dbReference type="EMBL" id="JASWJB010000064">
    <property type="protein sequence ID" value="KAK2603432.1"/>
    <property type="molecule type" value="Genomic_DNA"/>
</dbReference>
<evidence type="ECO:0000256" key="5">
    <source>
        <dbReference type="ARBA" id="ARBA00023136"/>
    </source>
</evidence>
<feature type="transmembrane region" description="Helical" evidence="7">
    <location>
        <begin position="346"/>
        <end position="368"/>
    </location>
</feature>
<feature type="transmembrane region" description="Helical" evidence="7">
    <location>
        <begin position="240"/>
        <end position="260"/>
    </location>
</feature>
<evidence type="ECO:0000256" key="4">
    <source>
        <dbReference type="ARBA" id="ARBA00022989"/>
    </source>
</evidence>
<evidence type="ECO:0000259" key="8">
    <source>
        <dbReference type="PROSITE" id="PS50850"/>
    </source>
</evidence>
<feature type="transmembrane region" description="Helical" evidence="7">
    <location>
        <begin position="401"/>
        <end position="422"/>
    </location>
</feature>